<evidence type="ECO:0000256" key="2">
    <source>
        <dbReference type="ARBA" id="ARBA00023015"/>
    </source>
</evidence>
<dbReference type="GO" id="GO:0008270">
    <property type="term" value="F:zinc ion binding"/>
    <property type="evidence" value="ECO:0007669"/>
    <property type="project" value="InterPro"/>
</dbReference>
<feature type="compositionally biased region" description="Polar residues" evidence="5">
    <location>
        <begin position="1"/>
        <end position="14"/>
    </location>
</feature>
<feature type="region of interest" description="Disordered" evidence="5">
    <location>
        <begin position="1"/>
        <end position="63"/>
    </location>
</feature>
<reference evidence="7" key="1">
    <citation type="submission" date="2020-07" db="EMBL/GenBank/DDBJ databases">
        <title>Draft Genome Sequence of a Deep-Sea Yeast, Naganishia (Cryptococcus) liquefaciens strain N6.</title>
        <authorList>
            <person name="Han Y.W."/>
            <person name="Kajitani R."/>
            <person name="Morimoto H."/>
            <person name="Parhat M."/>
            <person name="Tsubouchi H."/>
            <person name="Bakenova O."/>
            <person name="Ogata M."/>
            <person name="Argunhan B."/>
            <person name="Aoki R."/>
            <person name="Kajiwara S."/>
            <person name="Itoh T."/>
            <person name="Iwasaki H."/>
        </authorList>
    </citation>
    <scope>NUCLEOTIDE SEQUENCE</scope>
    <source>
        <strain evidence="7">N6</strain>
    </source>
</reference>
<comment type="caution">
    <text evidence="7">The sequence shown here is derived from an EMBL/GenBank/DDBJ whole genome shotgun (WGS) entry which is preliminary data.</text>
</comment>
<protein>
    <recommendedName>
        <fullName evidence="6">Zn(2)-C6 fungal-type domain-containing protein</fullName>
    </recommendedName>
</protein>
<evidence type="ECO:0000256" key="3">
    <source>
        <dbReference type="ARBA" id="ARBA00023125"/>
    </source>
</evidence>
<dbReference type="GO" id="GO:0003677">
    <property type="term" value="F:DNA binding"/>
    <property type="evidence" value="ECO:0007669"/>
    <property type="project" value="UniProtKB-KW"/>
</dbReference>
<dbReference type="Pfam" id="PF00172">
    <property type="entry name" value="Zn_clus"/>
    <property type="match status" value="1"/>
</dbReference>
<evidence type="ECO:0000256" key="5">
    <source>
        <dbReference type="SAM" id="MobiDB-lite"/>
    </source>
</evidence>
<evidence type="ECO:0000313" key="8">
    <source>
        <dbReference type="Proteomes" id="UP000620104"/>
    </source>
</evidence>
<dbReference type="PANTHER" id="PTHR47663:SF1">
    <property type="entry name" value="XYLANOLYTIC TRANSCRIPTIONAL ACTIVATOR XLNR-RELATED"/>
    <property type="match status" value="1"/>
</dbReference>
<dbReference type="Gene3D" id="4.10.240.10">
    <property type="entry name" value="Zn(2)-C6 fungal-type DNA-binding domain"/>
    <property type="match status" value="1"/>
</dbReference>
<gene>
    <name evidence="7" type="ORF">NliqN6_0950</name>
</gene>
<dbReference type="Proteomes" id="UP000620104">
    <property type="component" value="Unassembled WGS sequence"/>
</dbReference>
<dbReference type="EMBL" id="BLZA01000009">
    <property type="protein sequence ID" value="GHJ84548.1"/>
    <property type="molecule type" value="Genomic_DNA"/>
</dbReference>
<evidence type="ECO:0000256" key="1">
    <source>
        <dbReference type="ARBA" id="ARBA00022833"/>
    </source>
</evidence>
<keyword evidence="2" id="KW-0805">Transcription regulation</keyword>
<dbReference type="GO" id="GO:0000981">
    <property type="term" value="F:DNA-binding transcription factor activity, RNA polymerase II-specific"/>
    <property type="evidence" value="ECO:0007669"/>
    <property type="project" value="InterPro"/>
</dbReference>
<feature type="domain" description="Zn(2)-C6 fungal-type" evidence="6">
    <location>
        <begin position="70"/>
        <end position="97"/>
    </location>
</feature>
<dbReference type="PROSITE" id="PS50048">
    <property type="entry name" value="ZN2_CY6_FUNGAL_2"/>
    <property type="match status" value="1"/>
</dbReference>
<evidence type="ECO:0000313" key="7">
    <source>
        <dbReference type="EMBL" id="GHJ84548.1"/>
    </source>
</evidence>
<organism evidence="7 8">
    <name type="scientific">Naganishia liquefaciens</name>
    <dbReference type="NCBI Taxonomy" id="104408"/>
    <lineage>
        <taxon>Eukaryota</taxon>
        <taxon>Fungi</taxon>
        <taxon>Dikarya</taxon>
        <taxon>Basidiomycota</taxon>
        <taxon>Agaricomycotina</taxon>
        <taxon>Tremellomycetes</taxon>
        <taxon>Filobasidiales</taxon>
        <taxon>Filobasidiaceae</taxon>
        <taxon>Naganishia</taxon>
    </lineage>
</organism>
<feature type="compositionally biased region" description="Basic and acidic residues" evidence="5">
    <location>
        <begin position="111"/>
        <end position="120"/>
    </location>
</feature>
<keyword evidence="1" id="KW-0862">Zinc</keyword>
<dbReference type="InterPro" id="IPR001138">
    <property type="entry name" value="Zn2Cys6_DnaBD"/>
</dbReference>
<dbReference type="AlphaFoldDB" id="A0A8H3YCU5"/>
<dbReference type="CDD" id="cd00067">
    <property type="entry name" value="GAL4"/>
    <property type="match status" value="1"/>
</dbReference>
<accession>A0A8H3YCU5</accession>
<dbReference type="PROSITE" id="PS00463">
    <property type="entry name" value="ZN2_CY6_FUNGAL_1"/>
    <property type="match status" value="1"/>
</dbReference>
<dbReference type="InterPro" id="IPR051439">
    <property type="entry name" value="XlnR/Xlr1"/>
</dbReference>
<name>A0A8H3YCU5_9TREE</name>
<proteinExistence type="predicted"/>
<dbReference type="OrthoDB" id="2123952at2759"/>
<dbReference type="PANTHER" id="PTHR47663">
    <property type="entry name" value="XYLANOLYTIC TRANSCRIPTIONAL ACTIVATOR XLNR-RELATED"/>
    <property type="match status" value="1"/>
</dbReference>
<keyword evidence="8" id="KW-1185">Reference proteome</keyword>
<dbReference type="SMART" id="SM00066">
    <property type="entry name" value="GAL4"/>
    <property type="match status" value="1"/>
</dbReference>
<sequence length="293" mass="32187">MSSQTNQENYSQYPDQAGYFASPSTYRPSPHIGTYGEIVPSVPGLQGPEVGEQESEATESERVRERVLEACARCKRLKAKCDEKKPCQRCLKAEQPCQPATVPKKKRGPKPRSEPDRARSDQAGSTHQNYDTVIFFETPHTSLEAAYSNQVPPRVSESKGVTTVPFTHNAASQFSGNFDQQSFSHGKPWPQQNNLADFTLDPYFIDGNSYSSEASGVPENDPSLFYAQSPFHPGVSQNLSLLDPSQQSHPLNDLPVHGDPSLPFCPNNAGVHESHGNAYGWNGMPGWPLPLNG</sequence>
<evidence type="ECO:0000259" key="6">
    <source>
        <dbReference type="PROSITE" id="PS50048"/>
    </source>
</evidence>
<keyword evidence="3" id="KW-0238">DNA-binding</keyword>
<dbReference type="SUPFAM" id="SSF57701">
    <property type="entry name" value="Zn2/Cys6 DNA-binding domain"/>
    <property type="match status" value="1"/>
</dbReference>
<evidence type="ECO:0000256" key="4">
    <source>
        <dbReference type="ARBA" id="ARBA00023163"/>
    </source>
</evidence>
<feature type="region of interest" description="Disordered" evidence="5">
    <location>
        <begin position="98"/>
        <end position="129"/>
    </location>
</feature>
<keyword evidence="4" id="KW-0804">Transcription</keyword>
<dbReference type="InterPro" id="IPR036864">
    <property type="entry name" value="Zn2-C6_fun-type_DNA-bd_sf"/>
</dbReference>